<dbReference type="GO" id="GO:0005829">
    <property type="term" value="C:cytosol"/>
    <property type="evidence" value="ECO:0007669"/>
    <property type="project" value="TreeGrafter"/>
</dbReference>
<dbReference type="GO" id="GO:0006508">
    <property type="term" value="P:proteolysis"/>
    <property type="evidence" value="ECO:0007669"/>
    <property type="project" value="TreeGrafter"/>
</dbReference>
<dbReference type="InterPro" id="IPR036005">
    <property type="entry name" value="Creatinase/aminopeptidase-like"/>
</dbReference>
<dbReference type="SMART" id="SM01011">
    <property type="entry name" value="AMP_N"/>
    <property type="match status" value="1"/>
</dbReference>
<keyword evidence="5" id="KW-0479">Metal-binding</keyword>
<dbReference type="GO" id="GO:0070006">
    <property type="term" value="F:metalloaminopeptidase activity"/>
    <property type="evidence" value="ECO:0007669"/>
    <property type="project" value="InterPro"/>
</dbReference>
<sequence>MKRLDGLFKSCTMTTQSEAAQAAATEATASQPVTSEPQAKPAGHDTVPPPALLDFMMKRWKPNTRKLPPKLKHADAFLARRRALSKLFPGETLIIPTGHEKVRANDTHYRFRPGTDFYYLTGNTEPDCVLVLQPKEGGGHTDILFVEPNPGRSDATFFTDRVKGELWVGPRLGVKESQARFGVHEARGLPELKGFLSSLHGEVSRPTRVLRGFSDKVDGVLPAQAERDKALAQALSELRLLKDAQELRELQAAIDSTQRGFEDVIRSLKSARSEREVEGIFNLRARVEGNDVGYNTIAASGSHACVLHWTRNDGPVKKGELLLLDAGVEGNSLYTADITRTLPVSGKFSKEQRQIYELVLEAQLQAFKAVKPGNDFMEPNRAAMRVLAQGLERLGILPDAEEALKDQHQFYKRYSLHNVSHMLGLDVHDCAQARQEVYKYGKLQSGMVLTVEPGLYFQTDDLTVPPRYRGIGVRIEDDVVVTARGCKVLSDGIPRTVKDVEAWIKRIWAKKK</sequence>
<reference evidence="10 11" key="1">
    <citation type="submission" date="2006-04" db="EMBL/GenBank/DDBJ databases">
        <authorList>
            <person name="Nierman W.C."/>
        </authorList>
    </citation>
    <scope>NUCLEOTIDE SEQUENCE [LARGE SCALE GENOMIC DNA]</scope>
    <source>
        <strain evidence="10 11">DW4/3-1</strain>
    </source>
</reference>
<name>Q094B3_STIAD</name>
<dbReference type="InterPro" id="IPR052433">
    <property type="entry name" value="X-Pro_dipept-like"/>
</dbReference>
<keyword evidence="7" id="KW-0464">Manganese</keyword>
<dbReference type="Gene3D" id="3.90.230.10">
    <property type="entry name" value="Creatinase/methionine aminopeptidase superfamily"/>
    <property type="match status" value="1"/>
</dbReference>
<evidence type="ECO:0000256" key="1">
    <source>
        <dbReference type="ARBA" id="ARBA00001424"/>
    </source>
</evidence>
<dbReference type="MEROPS" id="M24.033"/>
<evidence type="ECO:0000313" key="11">
    <source>
        <dbReference type="Proteomes" id="UP000032702"/>
    </source>
</evidence>
<dbReference type="InterPro" id="IPR000994">
    <property type="entry name" value="Pept_M24"/>
</dbReference>
<comment type="cofactor">
    <cofactor evidence="2">
        <name>Mn(2+)</name>
        <dbReference type="ChEBI" id="CHEBI:29035"/>
    </cofactor>
</comment>
<keyword evidence="10" id="KW-0031">Aminopeptidase</keyword>
<dbReference type="Proteomes" id="UP000032702">
    <property type="component" value="Unassembled WGS sequence"/>
</dbReference>
<proteinExistence type="inferred from homology"/>
<evidence type="ECO:0000259" key="9">
    <source>
        <dbReference type="SMART" id="SM01011"/>
    </source>
</evidence>
<comment type="caution">
    <text evidence="10">The sequence shown here is derived from an EMBL/GenBank/DDBJ whole genome shotgun (WGS) entry which is preliminary data.</text>
</comment>
<evidence type="ECO:0000256" key="7">
    <source>
        <dbReference type="ARBA" id="ARBA00023211"/>
    </source>
</evidence>
<evidence type="ECO:0000256" key="2">
    <source>
        <dbReference type="ARBA" id="ARBA00001936"/>
    </source>
</evidence>
<evidence type="ECO:0000256" key="4">
    <source>
        <dbReference type="ARBA" id="ARBA00012574"/>
    </source>
</evidence>
<dbReference type="EMBL" id="AAMD01000041">
    <property type="protein sequence ID" value="EAU67085.1"/>
    <property type="molecule type" value="Genomic_DNA"/>
</dbReference>
<protein>
    <recommendedName>
        <fullName evidence="4">Xaa-Pro aminopeptidase</fullName>
        <ecNumber evidence="4">3.4.11.9</ecNumber>
    </recommendedName>
</protein>
<keyword evidence="6 10" id="KW-0378">Hydrolase</keyword>
<evidence type="ECO:0000313" key="10">
    <source>
        <dbReference type="EMBL" id="EAU67085.1"/>
    </source>
</evidence>
<evidence type="ECO:0000256" key="8">
    <source>
        <dbReference type="SAM" id="MobiDB-lite"/>
    </source>
</evidence>
<evidence type="ECO:0000256" key="3">
    <source>
        <dbReference type="ARBA" id="ARBA00008766"/>
    </source>
</evidence>
<feature type="region of interest" description="Disordered" evidence="8">
    <location>
        <begin position="22"/>
        <end position="46"/>
    </location>
</feature>
<accession>Q094B3</accession>
<dbReference type="Pfam" id="PF05195">
    <property type="entry name" value="AMP_N"/>
    <property type="match status" value="1"/>
</dbReference>
<dbReference type="PANTHER" id="PTHR43226">
    <property type="entry name" value="XAA-PRO AMINOPEPTIDASE 3"/>
    <property type="match status" value="1"/>
</dbReference>
<gene>
    <name evidence="10" type="ORF">STIAU_4158</name>
</gene>
<dbReference type="SUPFAM" id="SSF53092">
    <property type="entry name" value="Creatinase/prolidase N-terminal domain"/>
    <property type="match status" value="1"/>
</dbReference>
<evidence type="ECO:0000256" key="6">
    <source>
        <dbReference type="ARBA" id="ARBA00022801"/>
    </source>
</evidence>
<feature type="domain" description="Aminopeptidase P N-terminal" evidence="9">
    <location>
        <begin position="71"/>
        <end position="218"/>
    </location>
</feature>
<evidence type="ECO:0000256" key="5">
    <source>
        <dbReference type="ARBA" id="ARBA00022723"/>
    </source>
</evidence>
<dbReference type="Gene3D" id="3.40.350.10">
    <property type="entry name" value="Creatinase/prolidase N-terminal domain"/>
    <property type="match status" value="1"/>
</dbReference>
<keyword evidence="10" id="KW-0645">Protease</keyword>
<comment type="similarity">
    <text evidence="3">Belongs to the peptidase M24B family.</text>
</comment>
<dbReference type="PANTHER" id="PTHR43226:SF4">
    <property type="entry name" value="XAA-PRO AMINOPEPTIDASE 3"/>
    <property type="match status" value="1"/>
</dbReference>
<feature type="compositionally biased region" description="Low complexity" evidence="8">
    <location>
        <begin position="22"/>
        <end position="31"/>
    </location>
</feature>
<dbReference type="PATRIC" id="fig|378806.16.peg.6249"/>
<dbReference type="GO" id="GO:0030145">
    <property type="term" value="F:manganese ion binding"/>
    <property type="evidence" value="ECO:0007669"/>
    <property type="project" value="InterPro"/>
</dbReference>
<dbReference type="InterPro" id="IPR007865">
    <property type="entry name" value="Aminopep_P_N"/>
</dbReference>
<dbReference type="Pfam" id="PF00557">
    <property type="entry name" value="Peptidase_M24"/>
    <property type="match status" value="1"/>
</dbReference>
<organism evidence="10 11">
    <name type="scientific">Stigmatella aurantiaca (strain DW4/3-1)</name>
    <dbReference type="NCBI Taxonomy" id="378806"/>
    <lineage>
        <taxon>Bacteria</taxon>
        <taxon>Pseudomonadati</taxon>
        <taxon>Myxococcota</taxon>
        <taxon>Myxococcia</taxon>
        <taxon>Myxococcales</taxon>
        <taxon>Cystobacterineae</taxon>
        <taxon>Archangiaceae</taxon>
        <taxon>Stigmatella</taxon>
    </lineage>
</organism>
<dbReference type="CDD" id="cd01087">
    <property type="entry name" value="Prolidase"/>
    <property type="match status" value="1"/>
</dbReference>
<dbReference type="InterPro" id="IPR029149">
    <property type="entry name" value="Creatin/AminoP/Spt16_N"/>
</dbReference>
<comment type="catalytic activity">
    <reaction evidence="1">
        <text>Release of any N-terminal amino acid, including proline, that is linked to proline, even from a dipeptide or tripeptide.</text>
        <dbReference type="EC" id="3.4.11.9"/>
    </reaction>
</comment>
<dbReference type="EC" id="3.4.11.9" evidence="4"/>
<dbReference type="AlphaFoldDB" id="Q094B3"/>
<dbReference type="SUPFAM" id="SSF55920">
    <property type="entry name" value="Creatinase/aminopeptidase"/>
    <property type="match status" value="1"/>
</dbReference>